<dbReference type="InterPro" id="IPR008972">
    <property type="entry name" value="Cupredoxin"/>
</dbReference>
<evidence type="ECO:0000256" key="3">
    <source>
        <dbReference type="SAM" id="Phobius"/>
    </source>
</evidence>
<dbReference type="InterPro" id="IPR000923">
    <property type="entry name" value="BlueCu_1"/>
</dbReference>
<organism evidence="5 6">
    <name type="scientific">Dictyobacter arantiisoli</name>
    <dbReference type="NCBI Taxonomy" id="2014874"/>
    <lineage>
        <taxon>Bacteria</taxon>
        <taxon>Bacillati</taxon>
        <taxon>Chloroflexota</taxon>
        <taxon>Ktedonobacteria</taxon>
        <taxon>Ktedonobacterales</taxon>
        <taxon>Dictyobacteraceae</taxon>
        <taxon>Dictyobacter</taxon>
    </lineage>
</organism>
<dbReference type="EMBL" id="BIXY01000009">
    <property type="protein sequence ID" value="GCF07383.1"/>
    <property type="molecule type" value="Genomic_DNA"/>
</dbReference>
<evidence type="ECO:0000313" key="6">
    <source>
        <dbReference type="Proteomes" id="UP000322530"/>
    </source>
</evidence>
<sequence>MHAGSKKLNKTAADFFAIFATFCYSRSVQKKTTLSLSQSQSNHIILKEASTSIMNRKILFGLLALTLMTILLSACRVIDADTIPKNPAAHMGSAQFLLPEIDIQKGQKLDLVDDVAVPHTIKNGTWNSSTPDTTQEAGAPSVNLNFTGGDRSTIGPFNQAGTFKIYCTIHGGMKLTIVVK</sequence>
<feature type="domain" description="Blue (type 1) copper" evidence="4">
    <location>
        <begin position="91"/>
        <end position="180"/>
    </location>
</feature>
<keyword evidence="6" id="KW-1185">Reference proteome</keyword>
<dbReference type="Pfam" id="PF00127">
    <property type="entry name" value="Copper-bind"/>
    <property type="match status" value="1"/>
</dbReference>
<keyword evidence="1" id="KW-0479">Metal-binding</keyword>
<name>A0A5A5T8L3_9CHLR</name>
<evidence type="ECO:0000256" key="2">
    <source>
        <dbReference type="ARBA" id="ARBA00023008"/>
    </source>
</evidence>
<dbReference type="SUPFAM" id="SSF49503">
    <property type="entry name" value="Cupredoxins"/>
    <property type="match status" value="1"/>
</dbReference>
<keyword evidence="2" id="KW-0186">Copper</keyword>
<keyword evidence="3" id="KW-0812">Transmembrane</keyword>
<accession>A0A5A5T8L3</accession>
<evidence type="ECO:0000259" key="4">
    <source>
        <dbReference type="Pfam" id="PF00127"/>
    </source>
</evidence>
<dbReference type="GO" id="GO:0005507">
    <property type="term" value="F:copper ion binding"/>
    <property type="evidence" value="ECO:0007669"/>
    <property type="project" value="InterPro"/>
</dbReference>
<dbReference type="GO" id="GO:0009055">
    <property type="term" value="F:electron transfer activity"/>
    <property type="evidence" value="ECO:0007669"/>
    <property type="project" value="InterPro"/>
</dbReference>
<evidence type="ECO:0000256" key="1">
    <source>
        <dbReference type="ARBA" id="ARBA00022723"/>
    </source>
</evidence>
<reference evidence="5 6" key="1">
    <citation type="submission" date="2019-01" db="EMBL/GenBank/DDBJ databases">
        <title>Draft genome sequence of Dictyobacter sp. Uno17.</title>
        <authorList>
            <person name="Wang C.M."/>
            <person name="Zheng Y."/>
            <person name="Sakai Y."/>
            <person name="Abe K."/>
            <person name="Yokota A."/>
            <person name="Yabe S."/>
        </authorList>
    </citation>
    <scope>NUCLEOTIDE SEQUENCE [LARGE SCALE GENOMIC DNA]</scope>
    <source>
        <strain evidence="5 6">Uno17</strain>
    </source>
</reference>
<dbReference type="Gene3D" id="2.60.40.420">
    <property type="entry name" value="Cupredoxins - blue copper proteins"/>
    <property type="match status" value="1"/>
</dbReference>
<proteinExistence type="predicted"/>
<dbReference type="AlphaFoldDB" id="A0A5A5T8L3"/>
<comment type="caution">
    <text evidence="5">The sequence shown here is derived from an EMBL/GenBank/DDBJ whole genome shotgun (WGS) entry which is preliminary data.</text>
</comment>
<evidence type="ECO:0000313" key="5">
    <source>
        <dbReference type="EMBL" id="GCF07383.1"/>
    </source>
</evidence>
<keyword evidence="3" id="KW-0472">Membrane</keyword>
<feature type="transmembrane region" description="Helical" evidence="3">
    <location>
        <begin position="58"/>
        <end position="74"/>
    </location>
</feature>
<keyword evidence="3" id="KW-1133">Transmembrane helix</keyword>
<protein>
    <recommendedName>
        <fullName evidence="4">Blue (type 1) copper domain-containing protein</fullName>
    </recommendedName>
</protein>
<gene>
    <name evidence="5" type="ORF">KDI_09470</name>
</gene>
<dbReference type="Proteomes" id="UP000322530">
    <property type="component" value="Unassembled WGS sequence"/>
</dbReference>